<feature type="transmembrane region" description="Helical" evidence="1">
    <location>
        <begin position="460"/>
        <end position="482"/>
    </location>
</feature>
<dbReference type="RefSeq" id="WP_221248997.1">
    <property type="nucleotide sequence ID" value="NZ_AP024355.1"/>
</dbReference>
<dbReference type="InterPro" id="IPR051783">
    <property type="entry name" value="NAD(P)-dependent_oxidoreduct"/>
</dbReference>
<dbReference type="Gene3D" id="3.40.50.720">
    <property type="entry name" value="NAD(P)-binding Rossmann-like Domain"/>
    <property type="match status" value="1"/>
</dbReference>
<dbReference type="CDD" id="cd05245">
    <property type="entry name" value="SDR_a2"/>
    <property type="match status" value="1"/>
</dbReference>
<keyword evidence="1" id="KW-0472">Membrane</keyword>
<dbReference type="PANTHER" id="PTHR48079:SF6">
    <property type="entry name" value="NAD(P)-BINDING DOMAIN-CONTAINING PROTEIN-RELATED"/>
    <property type="match status" value="1"/>
</dbReference>
<accession>A0ABM8HR81</accession>
<evidence type="ECO:0000256" key="1">
    <source>
        <dbReference type="SAM" id="Phobius"/>
    </source>
</evidence>
<dbReference type="SUPFAM" id="SSF51735">
    <property type="entry name" value="NAD(P)-binding Rossmann-fold domains"/>
    <property type="match status" value="1"/>
</dbReference>
<reference evidence="3 4" key="1">
    <citation type="journal article" date="2016" name="C (Basel)">
        <title>Selective Growth of and Electricity Production by Marine Exoelectrogenic Bacteria in Self-Aggregated Hydrogel of Microbially Reduced Graphene Oxide.</title>
        <authorList>
            <person name="Yoshida N."/>
            <person name="Goto Y."/>
            <person name="Miyata Y."/>
        </authorList>
    </citation>
    <scope>NUCLEOTIDE SEQUENCE [LARGE SCALE GENOMIC DNA]</scope>
    <source>
        <strain evidence="3 4">NIT-T3</strain>
    </source>
</reference>
<reference evidence="3 4" key="2">
    <citation type="journal article" date="2021" name="Int. J. Syst. Evol. Microbiol.">
        <title>Isolation and Polyphasic Characterization of Desulfuromonas versatilis sp. Nov., an Electrogenic Bacteria Capable of Versatile Metabolism Isolated from a Graphene Oxide-Reducing Enrichment Culture.</title>
        <authorList>
            <person name="Xie L."/>
            <person name="Yoshida N."/>
            <person name="Ishii S."/>
            <person name="Meng L."/>
        </authorList>
    </citation>
    <scope>NUCLEOTIDE SEQUENCE [LARGE SCALE GENOMIC DNA]</scope>
    <source>
        <strain evidence="3 4">NIT-T3</strain>
    </source>
</reference>
<dbReference type="PANTHER" id="PTHR48079">
    <property type="entry name" value="PROTEIN YEEZ"/>
    <property type="match status" value="1"/>
</dbReference>
<dbReference type="EMBL" id="AP024355">
    <property type="protein sequence ID" value="BCR05579.1"/>
    <property type="molecule type" value="Genomic_DNA"/>
</dbReference>
<keyword evidence="1" id="KW-1133">Transmembrane helix</keyword>
<dbReference type="InterPro" id="IPR016040">
    <property type="entry name" value="NAD(P)-bd_dom"/>
</dbReference>
<proteinExistence type="predicted"/>
<evidence type="ECO:0000313" key="3">
    <source>
        <dbReference type="EMBL" id="BCR05579.1"/>
    </source>
</evidence>
<dbReference type="Pfam" id="PF13460">
    <property type="entry name" value="NAD_binding_10"/>
    <property type="match status" value="1"/>
</dbReference>
<dbReference type="Pfam" id="PF11066">
    <property type="entry name" value="DUF2867"/>
    <property type="match status" value="1"/>
</dbReference>
<dbReference type="SUPFAM" id="SSF55961">
    <property type="entry name" value="Bet v1-like"/>
    <property type="match status" value="1"/>
</dbReference>
<dbReference type="InterPro" id="IPR021295">
    <property type="entry name" value="DUF2867"/>
</dbReference>
<sequence>MSAENNAKPILVLGATGYIGGRLVPRLLEAGYRVRAAARNPAKLRSRAWSGHPQLELVQADVLDLHSLAEAAAGCGAAYYLVHSMNPRVTDFARTDREAAQNMVTAAATAGLERIIYLGGLGQDDPSLSHHLRSRSEVGRILQAGGVPATILRAAMIIGSGSASFEILRYLVDRLPVMITPRWIDTPCQPIGVRNVLQYLVGCLECPETIGGTFDIGQPEVVSYRRLMEIYAEEAGLHRRWIIPVPVLTPRLSAYWIHLVTPVPAAIAMPLAEGLRNPVICTDTRIRELIPQGLFDCRKAIRLALVRLRQQQVESSWTDAGVVPPAEWSFSEDPRWAGGTVYRDGRRVMLEAPIDEVWQAVAAIGGRTGWYYGNWLWQLRGWIDRLLGGVGLGRGRRDASELRPGDALDFWRVLAIEKPHRLLLVAEMKLPGEAVLEFRLGETKPGCTDLKQIARFLPRGLWGILYWVAVYPLHGVVFNGMLRGIAERVNGRILQGPERLPADRRTAPR</sequence>
<protein>
    <submittedName>
        <fullName evidence="3">NAD(P)-dependent oxidoreductase</fullName>
    </submittedName>
</protein>
<feature type="domain" description="NAD(P)-binding" evidence="2">
    <location>
        <begin position="14"/>
        <end position="156"/>
    </location>
</feature>
<dbReference type="InterPro" id="IPR036291">
    <property type="entry name" value="NAD(P)-bd_dom_sf"/>
</dbReference>
<keyword evidence="1" id="KW-0812">Transmembrane</keyword>
<name>A0ABM8HR81_9BACT</name>
<evidence type="ECO:0000259" key="2">
    <source>
        <dbReference type="Pfam" id="PF13460"/>
    </source>
</evidence>
<gene>
    <name evidence="3" type="ORF">DESUT3_26480</name>
</gene>
<dbReference type="Proteomes" id="UP001319827">
    <property type="component" value="Chromosome"/>
</dbReference>
<organism evidence="3 4">
    <name type="scientific">Desulfuromonas versatilis</name>
    <dbReference type="NCBI Taxonomy" id="2802975"/>
    <lineage>
        <taxon>Bacteria</taxon>
        <taxon>Pseudomonadati</taxon>
        <taxon>Thermodesulfobacteriota</taxon>
        <taxon>Desulfuromonadia</taxon>
        <taxon>Desulfuromonadales</taxon>
        <taxon>Desulfuromonadaceae</taxon>
        <taxon>Desulfuromonas</taxon>
    </lineage>
</organism>
<evidence type="ECO:0000313" key="4">
    <source>
        <dbReference type="Proteomes" id="UP001319827"/>
    </source>
</evidence>
<keyword evidence="4" id="KW-1185">Reference proteome</keyword>